<evidence type="ECO:0000313" key="6">
    <source>
        <dbReference type="Proteomes" id="UP000027180"/>
    </source>
</evidence>
<dbReference type="InterPro" id="IPR018833">
    <property type="entry name" value="Rv2993c-like_N"/>
</dbReference>
<reference evidence="5 6" key="1">
    <citation type="submission" date="2013-12" db="EMBL/GenBank/DDBJ databases">
        <title>Complete genome sequence of Rhizobium etli bv. mimosae IE4771.</title>
        <authorList>
            <person name="Bustos P."/>
            <person name="Santamaria R.I."/>
            <person name="Lozano L."/>
            <person name="Ormeno-Orrillo E."/>
            <person name="Rogel M.A."/>
            <person name="Romero D."/>
            <person name="Cevallos M.A."/>
            <person name="Martinez-Romero E."/>
            <person name="Gonzalez V."/>
        </authorList>
    </citation>
    <scope>NUCLEOTIDE SEQUENCE [LARGE SCALE GENOMIC DNA]</scope>
    <source>
        <strain evidence="5 6">IE4771</strain>
    </source>
</reference>
<feature type="domain" description="Fumarylacetoacetase-like C-terminal" evidence="3">
    <location>
        <begin position="56"/>
        <end position="253"/>
    </location>
</feature>
<proteinExistence type="inferred from homology"/>
<dbReference type="Gene3D" id="2.30.30.370">
    <property type="entry name" value="FAH"/>
    <property type="match status" value="1"/>
</dbReference>
<dbReference type="HOGENOM" id="CLU_028458_4_2_5"/>
<dbReference type="PANTHER" id="PTHR11820">
    <property type="entry name" value="ACYLPYRUVASE"/>
    <property type="match status" value="1"/>
</dbReference>
<evidence type="ECO:0000313" key="5">
    <source>
        <dbReference type="EMBL" id="AIC27460.1"/>
    </source>
</evidence>
<dbReference type="GO" id="GO:0018773">
    <property type="term" value="F:acetylpyruvate hydrolase activity"/>
    <property type="evidence" value="ECO:0007669"/>
    <property type="project" value="TreeGrafter"/>
</dbReference>
<keyword evidence="5" id="KW-0378">Hydrolase</keyword>
<dbReference type="Proteomes" id="UP000027180">
    <property type="component" value="Chromosome"/>
</dbReference>
<evidence type="ECO:0000259" key="4">
    <source>
        <dbReference type="Pfam" id="PF10370"/>
    </source>
</evidence>
<dbReference type="RefSeq" id="WP_038689116.1">
    <property type="nucleotide sequence ID" value="NZ_CP006986.1"/>
</dbReference>
<dbReference type="KEGG" id="rei:IE4771_CH02353"/>
<dbReference type="InterPro" id="IPR011234">
    <property type="entry name" value="Fumarylacetoacetase-like_C"/>
</dbReference>
<dbReference type="InterPro" id="IPR036663">
    <property type="entry name" value="Fumarylacetoacetase_C_sf"/>
</dbReference>
<gene>
    <name evidence="5" type="ORF">IE4771_CH02353</name>
</gene>
<name>A0A060I6B2_RHIET</name>
<dbReference type="Gene3D" id="3.90.850.10">
    <property type="entry name" value="Fumarylacetoacetase-like, C-terminal domain"/>
    <property type="match status" value="1"/>
</dbReference>
<dbReference type="Pfam" id="PF01557">
    <property type="entry name" value="FAA_hydrolase"/>
    <property type="match status" value="1"/>
</dbReference>
<keyword evidence="2" id="KW-0479">Metal-binding</keyword>
<dbReference type="GO" id="GO:0016853">
    <property type="term" value="F:isomerase activity"/>
    <property type="evidence" value="ECO:0007669"/>
    <property type="project" value="UniProtKB-ARBA"/>
</dbReference>
<dbReference type="GO" id="GO:0046872">
    <property type="term" value="F:metal ion binding"/>
    <property type="evidence" value="ECO:0007669"/>
    <property type="project" value="UniProtKB-KW"/>
</dbReference>
<accession>A0A060I6B2</accession>
<dbReference type="AlphaFoldDB" id="A0A060I6B2"/>
<dbReference type="FunFam" id="3.90.850.10:FF:000002">
    <property type="entry name" value="2-hydroxyhepta-2,4-diene-1,7-dioate isomerase"/>
    <property type="match status" value="1"/>
</dbReference>
<sequence>MKIVRYRSGDGIHYGVESEGVIERLAGDPFQSIERTGQADDLSSVHLLCPIERPRIFGVAYNYRQHTDETGKEQPTLPVLFMKPSTAACGNGDAIEYPSDGEIVHYEAELVAIVGKGGRHISTENALQHVLGYTCGNDISDRIIQRQESKFGCLLAGKGYDTFAPIGPAIITDIDPTNLDVILRQNGTVRQSGNTRDLVYPVADIVAYLSRFMTLLPGDVIMTGTPAGVGPILPGDDLEVEIPGIGVLKNHVVPARH</sequence>
<dbReference type="GO" id="GO:0019752">
    <property type="term" value="P:carboxylic acid metabolic process"/>
    <property type="evidence" value="ECO:0007669"/>
    <property type="project" value="UniProtKB-ARBA"/>
</dbReference>
<dbReference type="Pfam" id="PF10370">
    <property type="entry name" value="Rv2993c-like_N"/>
    <property type="match status" value="1"/>
</dbReference>
<dbReference type="OrthoDB" id="5197601at2"/>
<feature type="domain" description="Rv2993c-like N-terminal" evidence="4">
    <location>
        <begin position="1"/>
        <end position="50"/>
    </location>
</feature>
<protein>
    <submittedName>
        <fullName evidence="5">Fumarylacetoacetate hydrolase protein</fullName>
    </submittedName>
</protein>
<evidence type="ECO:0000256" key="2">
    <source>
        <dbReference type="ARBA" id="ARBA00022723"/>
    </source>
</evidence>
<dbReference type="SUPFAM" id="SSF56529">
    <property type="entry name" value="FAH"/>
    <property type="match status" value="1"/>
</dbReference>
<comment type="similarity">
    <text evidence="1">Belongs to the FAH family.</text>
</comment>
<organism evidence="5 6">
    <name type="scientific">Rhizobium etli bv. mimosae str. IE4771</name>
    <dbReference type="NCBI Taxonomy" id="1432050"/>
    <lineage>
        <taxon>Bacteria</taxon>
        <taxon>Pseudomonadati</taxon>
        <taxon>Pseudomonadota</taxon>
        <taxon>Alphaproteobacteria</taxon>
        <taxon>Hyphomicrobiales</taxon>
        <taxon>Rhizobiaceae</taxon>
        <taxon>Rhizobium/Agrobacterium group</taxon>
        <taxon>Rhizobium</taxon>
    </lineage>
</organism>
<dbReference type="PANTHER" id="PTHR11820:SF7">
    <property type="entry name" value="ACYLPYRUVASE FAHD1, MITOCHONDRIAL"/>
    <property type="match status" value="1"/>
</dbReference>
<evidence type="ECO:0000256" key="1">
    <source>
        <dbReference type="ARBA" id="ARBA00010211"/>
    </source>
</evidence>
<evidence type="ECO:0000259" key="3">
    <source>
        <dbReference type="Pfam" id="PF01557"/>
    </source>
</evidence>
<dbReference type="EMBL" id="CP006986">
    <property type="protein sequence ID" value="AIC27460.1"/>
    <property type="molecule type" value="Genomic_DNA"/>
</dbReference>